<keyword evidence="2" id="KW-1003">Cell membrane</keyword>
<dbReference type="AlphaFoldDB" id="A0A549T5B7"/>
<sequence>MSDLLAHLPQITAAYLIYLVAVISPGPANIAIIGTAINQGRKPAIVIALGIFAGSFTWAMAAALGLSAILTRYGEVLQVLKVLGGLYLLYLGVKACRGALRQTSTTELRQNGKDTRLSKLFLTGYGIHLTNPKSIFGWLATISVGLPPGASAGSVALVVAGCLFTGLIVFLGHALLFSTARAGKLYQSARRPLDALMALVFGTAGVKMISSAF</sequence>
<evidence type="ECO:0000256" key="1">
    <source>
        <dbReference type="ARBA" id="ARBA00004651"/>
    </source>
</evidence>
<evidence type="ECO:0000256" key="3">
    <source>
        <dbReference type="ARBA" id="ARBA00022692"/>
    </source>
</evidence>
<dbReference type="GO" id="GO:0015171">
    <property type="term" value="F:amino acid transmembrane transporter activity"/>
    <property type="evidence" value="ECO:0007669"/>
    <property type="project" value="TreeGrafter"/>
</dbReference>
<comment type="caution">
    <text evidence="7">The sequence shown here is derived from an EMBL/GenBank/DDBJ whole genome shotgun (WGS) entry which is preliminary data.</text>
</comment>
<dbReference type="PANTHER" id="PTHR30086">
    <property type="entry name" value="ARGININE EXPORTER PROTEIN ARGO"/>
    <property type="match status" value="1"/>
</dbReference>
<keyword evidence="8" id="KW-1185">Reference proteome</keyword>
<evidence type="ECO:0000313" key="8">
    <source>
        <dbReference type="Proteomes" id="UP000316801"/>
    </source>
</evidence>
<gene>
    <name evidence="7" type="ORF">FNA46_16460</name>
</gene>
<evidence type="ECO:0000256" key="6">
    <source>
        <dbReference type="SAM" id="Phobius"/>
    </source>
</evidence>
<organism evidence="7 8">
    <name type="scientific">Rhizobium straminoryzae</name>
    <dbReference type="NCBI Taxonomy" id="1387186"/>
    <lineage>
        <taxon>Bacteria</taxon>
        <taxon>Pseudomonadati</taxon>
        <taxon>Pseudomonadota</taxon>
        <taxon>Alphaproteobacteria</taxon>
        <taxon>Hyphomicrobiales</taxon>
        <taxon>Rhizobiaceae</taxon>
        <taxon>Rhizobium/Agrobacterium group</taxon>
        <taxon>Rhizobium</taxon>
    </lineage>
</organism>
<dbReference type="Pfam" id="PF01810">
    <property type="entry name" value="LysE"/>
    <property type="match status" value="1"/>
</dbReference>
<feature type="transmembrane region" description="Helical" evidence="6">
    <location>
        <begin position="82"/>
        <end position="100"/>
    </location>
</feature>
<feature type="transmembrane region" description="Helical" evidence="6">
    <location>
        <begin position="152"/>
        <end position="180"/>
    </location>
</feature>
<keyword evidence="5 6" id="KW-0472">Membrane</keyword>
<dbReference type="PANTHER" id="PTHR30086:SF20">
    <property type="entry name" value="ARGININE EXPORTER PROTEIN ARGO-RELATED"/>
    <property type="match status" value="1"/>
</dbReference>
<dbReference type="GO" id="GO:0005886">
    <property type="term" value="C:plasma membrane"/>
    <property type="evidence" value="ECO:0007669"/>
    <property type="project" value="UniProtKB-SubCell"/>
</dbReference>
<evidence type="ECO:0000256" key="2">
    <source>
        <dbReference type="ARBA" id="ARBA00022475"/>
    </source>
</evidence>
<keyword evidence="4 6" id="KW-1133">Transmembrane helix</keyword>
<name>A0A549T5B7_9HYPH</name>
<reference evidence="7 8" key="1">
    <citation type="submission" date="2019-07" db="EMBL/GenBank/DDBJ databases">
        <title>Ln-dependent methylotrophs.</title>
        <authorList>
            <person name="Tani A."/>
        </authorList>
    </citation>
    <scope>NUCLEOTIDE SEQUENCE [LARGE SCALE GENOMIC DNA]</scope>
    <source>
        <strain evidence="7 8">SM12</strain>
    </source>
</reference>
<evidence type="ECO:0000256" key="4">
    <source>
        <dbReference type="ARBA" id="ARBA00022989"/>
    </source>
</evidence>
<keyword evidence="3 6" id="KW-0812">Transmembrane</keyword>
<evidence type="ECO:0000256" key="5">
    <source>
        <dbReference type="ARBA" id="ARBA00023136"/>
    </source>
</evidence>
<evidence type="ECO:0000313" key="7">
    <source>
        <dbReference type="EMBL" id="TRL37042.1"/>
    </source>
</evidence>
<feature type="transmembrane region" description="Helical" evidence="6">
    <location>
        <begin position="12"/>
        <end position="32"/>
    </location>
</feature>
<protein>
    <submittedName>
        <fullName evidence="7">LysE family translocator</fullName>
    </submittedName>
</protein>
<feature type="transmembrane region" description="Helical" evidence="6">
    <location>
        <begin position="120"/>
        <end position="140"/>
    </location>
</feature>
<comment type="subcellular location">
    <subcellularLocation>
        <location evidence="1">Cell membrane</location>
        <topology evidence="1">Multi-pass membrane protein</topology>
    </subcellularLocation>
</comment>
<feature type="transmembrane region" description="Helical" evidence="6">
    <location>
        <begin position="44"/>
        <end position="70"/>
    </location>
</feature>
<dbReference type="RefSeq" id="WP_143126291.1">
    <property type="nucleotide sequence ID" value="NZ_VJMG01000047.1"/>
</dbReference>
<proteinExistence type="predicted"/>
<dbReference type="Proteomes" id="UP000316801">
    <property type="component" value="Unassembled WGS sequence"/>
</dbReference>
<accession>A0A549T5B7</accession>
<dbReference type="InterPro" id="IPR001123">
    <property type="entry name" value="LeuE-type"/>
</dbReference>
<dbReference type="EMBL" id="VJMG01000047">
    <property type="protein sequence ID" value="TRL37042.1"/>
    <property type="molecule type" value="Genomic_DNA"/>
</dbReference>